<gene>
    <name evidence="1" type="ORF">J2Z27_000340</name>
</gene>
<dbReference type="EMBL" id="JAGGKN010000001">
    <property type="protein sequence ID" value="MBP1951314.1"/>
    <property type="molecule type" value="Genomic_DNA"/>
</dbReference>
<comment type="caution">
    <text evidence="1">The sequence shown here is derived from an EMBL/GenBank/DDBJ whole genome shotgun (WGS) entry which is preliminary data.</text>
</comment>
<accession>A0ABS4HL09</accession>
<sequence>MMNKIFMELDDKGEGQSIILRAGETDSFHDSLTQLASYNIPKYIDLTSLHVGDTWKIINDFSSWELEITFIIDDNQINEDLLESTQNIKDINYKNNNYYLMPGISEINLVEKYRVLNINVKQKKKSYELEIVESLLREYDKNNEVINKLQREKQQLYHTVGNVDDNDLETRYLDLMEKYKQSLKRLDQLRSSKLGKMQVAYWNKKRGY</sequence>
<organism evidence="1 2">
    <name type="scientific">Jeotgalicoccus aerolatus</name>
    <dbReference type="NCBI Taxonomy" id="709510"/>
    <lineage>
        <taxon>Bacteria</taxon>
        <taxon>Bacillati</taxon>
        <taxon>Bacillota</taxon>
        <taxon>Bacilli</taxon>
        <taxon>Bacillales</taxon>
        <taxon>Staphylococcaceae</taxon>
        <taxon>Jeotgalicoccus</taxon>
    </lineage>
</organism>
<keyword evidence="2" id="KW-1185">Reference proteome</keyword>
<dbReference type="RefSeq" id="WP_188352519.1">
    <property type="nucleotide sequence ID" value="NZ_JAGGKN010000001.1"/>
</dbReference>
<name>A0ABS4HL09_9STAP</name>
<dbReference type="Proteomes" id="UP001519348">
    <property type="component" value="Unassembled WGS sequence"/>
</dbReference>
<protein>
    <submittedName>
        <fullName evidence="1">Uncharacterized protein</fullName>
    </submittedName>
</protein>
<evidence type="ECO:0000313" key="1">
    <source>
        <dbReference type="EMBL" id="MBP1951314.1"/>
    </source>
</evidence>
<proteinExistence type="predicted"/>
<evidence type="ECO:0000313" key="2">
    <source>
        <dbReference type="Proteomes" id="UP001519348"/>
    </source>
</evidence>
<reference evidence="1 2" key="1">
    <citation type="submission" date="2021-03" db="EMBL/GenBank/DDBJ databases">
        <title>Genomic Encyclopedia of Type Strains, Phase IV (KMG-IV): sequencing the most valuable type-strain genomes for metagenomic binning, comparative biology and taxonomic classification.</title>
        <authorList>
            <person name="Goeker M."/>
        </authorList>
    </citation>
    <scope>NUCLEOTIDE SEQUENCE [LARGE SCALE GENOMIC DNA]</scope>
    <source>
        <strain evidence="1 2">DSM 22420</strain>
    </source>
</reference>